<keyword evidence="1" id="KW-1133">Transmembrane helix</keyword>
<dbReference type="OrthoDB" id="9909099at2"/>
<dbReference type="RefSeq" id="WP_137091352.1">
    <property type="nucleotide sequence ID" value="NZ_CP028923.1"/>
</dbReference>
<keyword evidence="1" id="KW-0812">Transmembrane</keyword>
<feature type="transmembrane region" description="Helical" evidence="1">
    <location>
        <begin position="12"/>
        <end position="37"/>
    </location>
</feature>
<reference evidence="2 3" key="1">
    <citation type="submission" date="2018-04" db="EMBL/GenBank/DDBJ databases">
        <title>Complete genome uncultured novel isolate.</title>
        <authorList>
            <person name="Merlino G."/>
        </authorList>
    </citation>
    <scope>NUCLEOTIDE SEQUENCE [LARGE SCALE GENOMIC DNA]</scope>
    <source>
        <strain evidence="3">R1DC9</strain>
    </source>
</reference>
<dbReference type="Proteomes" id="UP000298616">
    <property type="component" value="Chromosome"/>
</dbReference>
<dbReference type="KEGG" id="fpf:DCC35_13890"/>
<name>A0A4D7JUA0_9BACT</name>
<evidence type="ECO:0000313" key="3">
    <source>
        <dbReference type="Proteomes" id="UP000298616"/>
    </source>
</evidence>
<keyword evidence="3" id="KW-1185">Reference proteome</keyword>
<evidence type="ECO:0008006" key="4">
    <source>
        <dbReference type="Google" id="ProtNLM"/>
    </source>
</evidence>
<evidence type="ECO:0000313" key="2">
    <source>
        <dbReference type="EMBL" id="QCK15756.1"/>
    </source>
</evidence>
<gene>
    <name evidence="2" type="ORF">DCC35_13890</name>
</gene>
<sequence>MVEAKPNSIKIAGIIIIVISVFTILLNLIGGGIILFLSDLKDSSYSNIDSLNNEHSYTGVIIGIAILMTFIGILLLFSGLNILKYKMWANRLATFISIFYIVYMWVVMWWISFYLMNDPNNEIDAMNYWGLFTAILWTVPAVILIWFLNIKNIKRHFDG</sequence>
<evidence type="ECO:0000256" key="1">
    <source>
        <dbReference type="SAM" id="Phobius"/>
    </source>
</evidence>
<proteinExistence type="predicted"/>
<organism evidence="2 3">
    <name type="scientific">Mangrovivirga cuniculi</name>
    <dbReference type="NCBI Taxonomy" id="2715131"/>
    <lineage>
        <taxon>Bacteria</taxon>
        <taxon>Pseudomonadati</taxon>
        <taxon>Bacteroidota</taxon>
        <taxon>Cytophagia</taxon>
        <taxon>Cytophagales</taxon>
        <taxon>Mangrovivirgaceae</taxon>
        <taxon>Mangrovivirga</taxon>
    </lineage>
</organism>
<accession>A0A4D7JUA0</accession>
<feature type="transmembrane region" description="Helical" evidence="1">
    <location>
        <begin position="92"/>
        <end position="116"/>
    </location>
</feature>
<protein>
    <recommendedName>
        <fullName evidence="4">DUF2569 domain-containing protein</fullName>
    </recommendedName>
</protein>
<keyword evidence="1" id="KW-0472">Membrane</keyword>
<feature type="transmembrane region" description="Helical" evidence="1">
    <location>
        <begin position="128"/>
        <end position="148"/>
    </location>
</feature>
<feature type="transmembrane region" description="Helical" evidence="1">
    <location>
        <begin position="57"/>
        <end position="80"/>
    </location>
</feature>
<dbReference type="EMBL" id="CP028923">
    <property type="protein sequence ID" value="QCK15756.1"/>
    <property type="molecule type" value="Genomic_DNA"/>
</dbReference>
<dbReference type="AlphaFoldDB" id="A0A4D7JUA0"/>